<keyword evidence="2" id="KW-1185">Reference proteome</keyword>
<evidence type="ECO:0000313" key="2">
    <source>
        <dbReference type="Proteomes" id="UP000410984"/>
    </source>
</evidence>
<dbReference type="Proteomes" id="UP000410984">
    <property type="component" value="Unassembled WGS sequence"/>
</dbReference>
<organism evidence="1 2">
    <name type="scientific">Methylobacterium symbioticum</name>
    <dbReference type="NCBI Taxonomy" id="2584084"/>
    <lineage>
        <taxon>Bacteria</taxon>
        <taxon>Pseudomonadati</taxon>
        <taxon>Pseudomonadota</taxon>
        <taxon>Alphaproteobacteria</taxon>
        <taxon>Hyphomicrobiales</taxon>
        <taxon>Methylobacteriaceae</taxon>
        <taxon>Methylobacterium</taxon>
    </lineage>
</organism>
<accession>A0A509ELT6</accession>
<dbReference type="Pfam" id="PF05159">
    <property type="entry name" value="Capsule_synth"/>
    <property type="match status" value="1"/>
</dbReference>
<name>A0A509ELT6_9HYPH</name>
<dbReference type="EMBL" id="CABFPH010000142">
    <property type="protein sequence ID" value="VUD74644.1"/>
    <property type="molecule type" value="Genomic_DNA"/>
</dbReference>
<dbReference type="GO" id="GO:0000271">
    <property type="term" value="P:polysaccharide biosynthetic process"/>
    <property type="evidence" value="ECO:0007669"/>
    <property type="project" value="InterPro"/>
</dbReference>
<evidence type="ECO:0000313" key="1">
    <source>
        <dbReference type="EMBL" id="VUD74644.1"/>
    </source>
</evidence>
<dbReference type="GO" id="GO:0015774">
    <property type="term" value="P:polysaccharide transport"/>
    <property type="evidence" value="ECO:0007669"/>
    <property type="project" value="InterPro"/>
</dbReference>
<sequence length="466" mass="51635">MLQPRPDTASVVPAVRILADPEGPCDATPDVLDGLARDGGRGLPATFLFLQGIASPFFADLGAALKTRGHQVRRINFCSGDWLFWRGASDNYRGSRRAWPAYLDAYVLREGVTDIVLFGDCRPFHAVAREVAKRYGLRVHVFEEGYIRPNWITCELGGVNGYSSLPRSAEAVRALARRLPQPGRVMPSTGDMARRSLWDVSYNLANIFFPYLYPHFRSHRPTHIAMEYAGWIKKFSRRGRTRREAARCSEIYNAVGCDYFLLPLQLDSDYQIRVHSPFLGVEGFMDRVIKSFAETSRAPTRLLVKLHPLDSGLINWRRFARASARRHGVSERLDFIDGGDLPTLIAGARGVVIVNSTVGMLSLEMGRPTHAVGTAIYNMAGLTHQGDLNGFWTDPTPPEMDLVADFRRVVLHRTQVNGGFFSKQAIARAVAGAVPRLEATLPDATVAAARAIRARAEAEGSLAPVY</sequence>
<dbReference type="InterPro" id="IPR007833">
    <property type="entry name" value="Capsule_polysaccharide_synth"/>
</dbReference>
<evidence type="ECO:0008006" key="3">
    <source>
        <dbReference type="Google" id="ProtNLM"/>
    </source>
</evidence>
<gene>
    <name evidence="1" type="ORF">MET9862_05277</name>
</gene>
<protein>
    <recommendedName>
        <fullName evidence="3">Capsule polysaccharide biosynthesis protein</fullName>
    </recommendedName>
</protein>
<dbReference type="RefSeq" id="WP_142585920.1">
    <property type="nucleotide sequence ID" value="NZ_CABFPH010000142.1"/>
</dbReference>
<dbReference type="AlphaFoldDB" id="A0A509ELT6"/>
<proteinExistence type="predicted"/>
<dbReference type="CDD" id="cd16441">
    <property type="entry name" value="beta_Kdo_transferase_KpsS"/>
    <property type="match status" value="1"/>
</dbReference>
<dbReference type="OrthoDB" id="9794206at2"/>
<reference evidence="1 2" key="1">
    <citation type="submission" date="2019-06" db="EMBL/GenBank/DDBJ databases">
        <authorList>
            <person name="Rodrigo-Torres L."/>
            <person name="Arahal R. D."/>
            <person name="Lucena T."/>
        </authorList>
    </citation>
    <scope>NUCLEOTIDE SEQUENCE [LARGE SCALE GENOMIC DNA]</scope>
    <source>
        <strain evidence="1 2">SB0023/3</strain>
    </source>
</reference>